<reference evidence="8 9" key="1">
    <citation type="submission" date="2017-04" db="EMBL/GenBank/DDBJ databases">
        <authorList>
            <person name="Afonso C.L."/>
            <person name="Miller P.J."/>
            <person name="Scott M.A."/>
            <person name="Spackman E."/>
            <person name="Goraichik I."/>
            <person name="Dimitrov K.M."/>
            <person name="Suarez D.L."/>
            <person name="Swayne D.E."/>
        </authorList>
    </citation>
    <scope>NUCLEOTIDE SEQUENCE [LARGE SCALE GENOMIC DNA]</scope>
    <source>
        <strain evidence="8 9">CGMCC 1.10972</strain>
    </source>
</reference>
<evidence type="ECO:0000256" key="2">
    <source>
        <dbReference type="ARBA" id="ARBA00022679"/>
    </source>
</evidence>
<dbReference type="EC" id="2.7.7.7" evidence="1"/>
<dbReference type="InterPro" id="IPR005790">
    <property type="entry name" value="DNA_polIII_delta"/>
</dbReference>
<dbReference type="InterPro" id="IPR027417">
    <property type="entry name" value="P-loop_NTPase"/>
</dbReference>
<protein>
    <recommendedName>
        <fullName evidence="1">DNA-directed DNA polymerase</fullName>
        <ecNumber evidence="1">2.7.7.7</ecNumber>
    </recommendedName>
</protein>
<proteinExistence type="inferred from homology"/>
<evidence type="ECO:0000256" key="1">
    <source>
        <dbReference type="ARBA" id="ARBA00012417"/>
    </source>
</evidence>
<name>A0A1W2C939_9HYPH</name>
<keyword evidence="5" id="KW-0239">DNA-directed DNA polymerase</keyword>
<dbReference type="Proteomes" id="UP000192656">
    <property type="component" value="Unassembled WGS sequence"/>
</dbReference>
<dbReference type="SUPFAM" id="SSF48019">
    <property type="entry name" value="post-AAA+ oligomerization domain-like"/>
    <property type="match status" value="1"/>
</dbReference>
<evidence type="ECO:0000256" key="7">
    <source>
        <dbReference type="ARBA" id="ARBA00049244"/>
    </source>
</evidence>
<dbReference type="Gene3D" id="3.40.50.300">
    <property type="entry name" value="P-loop containing nucleotide triphosphate hydrolases"/>
    <property type="match status" value="1"/>
</dbReference>
<sequence>MAQKKAGEVDAFLSRPDFSFPIILLYGPDPGLVSERAEAIAEKSGVDRSDPFASVLLAADEIEKDVGRLYDEALTVSMFGGQRLVRVRGAGGGKNLAEAVASLADKRLEGALMIVEAGDLKKSAPLRTSVERSKYAIALPCYQDEARALDRMIDEEMASAGLSLDRDAREELKSRLGANRLASRGEIRKLCLYAYGMERIETEDVAAIVGDVSADAVDEAIDAAISGEVKKLPGLIDRLVEAGTAVFQLQQSLLRTIQQLQAMREIVERQGEPVGRVVERRRPHFRRKAALETALSAWPLDALARVGRRIEADILTSRKESAMALTVTRQMMLSIAVEAARHRRR</sequence>
<dbReference type="GO" id="GO:0006261">
    <property type="term" value="P:DNA-templated DNA replication"/>
    <property type="evidence" value="ECO:0007669"/>
    <property type="project" value="TreeGrafter"/>
</dbReference>
<evidence type="ECO:0000256" key="3">
    <source>
        <dbReference type="ARBA" id="ARBA00022695"/>
    </source>
</evidence>
<keyword evidence="2" id="KW-0808">Transferase</keyword>
<dbReference type="NCBIfam" id="TIGR01128">
    <property type="entry name" value="holA"/>
    <property type="match status" value="1"/>
</dbReference>
<evidence type="ECO:0000313" key="8">
    <source>
        <dbReference type="EMBL" id="SMC81616.1"/>
    </source>
</evidence>
<dbReference type="PANTHER" id="PTHR34388">
    <property type="entry name" value="DNA POLYMERASE III SUBUNIT DELTA"/>
    <property type="match status" value="1"/>
</dbReference>
<dbReference type="OrthoDB" id="9804983at2"/>
<dbReference type="RefSeq" id="WP_084410197.1">
    <property type="nucleotide sequence ID" value="NZ_FWXR01000009.1"/>
</dbReference>
<keyword evidence="9" id="KW-1185">Reference proteome</keyword>
<organism evidence="8 9">
    <name type="scientific">Fulvimarina manganoxydans</name>
    <dbReference type="NCBI Taxonomy" id="937218"/>
    <lineage>
        <taxon>Bacteria</taxon>
        <taxon>Pseudomonadati</taxon>
        <taxon>Pseudomonadota</taxon>
        <taxon>Alphaproteobacteria</taxon>
        <taxon>Hyphomicrobiales</taxon>
        <taxon>Aurantimonadaceae</taxon>
        <taxon>Fulvimarina</taxon>
    </lineage>
</organism>
<gene>
    <name evidence="8" type="ORF">SAMN06297251_10931</name>
</gene>
<dbReference type="InterPro" id="IPR008921">
    <property type="entry name" value="DNA_pol3_clamp-load_cplx_C"/>
</dbReference>
<accession>A0A1W2C939</accession>
<dbReference type="GO" id="GO:0003677">
    <property type="term" value="F:DNA binding"/>
    <property type="evidence" value="ECO:0007669"/>
    <property type="project" value="InterPro"/>
</dbReference>
<dbReference type="PANTHER" id="PTHR34388:SF1">
    <property type="entry name" value="DNA POLYMERASE III SUBUNIT DELTA"/>
    <property type="match status" value="1"/>
</dbReference>
<dbReference type="AlphaFoldDB" id="A0A1W2C939"/>
<evidence type="ECO:0000256" key="6">
    <source>
        <dbReference type="ARBA" id="ARBA00034754"/>
    </source>
</evidence>
<dbReference type="GO" id="GO:0009360">
    <property type="term" value="C:DNA polymerase III complex"/>
    <property type="evidence" value="ECO:0007669"/>
    <property type="project" value="TreeGrafter"/>
</dbReference>
<comment type="catalytic activity">
    <reaction evidence="7">
        <text>DNA(n) + a 2'-deoxyribonucleoside 5'-triphosphate = DNA(n+1) + diphosphate</text>
        <dbReference type="Rhea" id="RHEA:22508"/>
        <dbReference type="Rhea" id="RHEA-COMP:17339"/>
        <dbReference type="Rhea" id="RHEA-COMP:17340"/>
        <dbReference type="ChEBI" id="CHEBI:33019"/>
        <dbReference type="ChEBI" id="CHEBI:61560"/>
        <dbReference type="ChEBI" id="CHEBI:173112"/>
        <dbReference type="EC" id="2.7.7.7"/>
    </reaction>
</comment>
<dbReference type="SUPFAM" id="SSF52540">
    <property type="entry name" value="P-loop containing nucleoside triphosphate hydrolases"/>
    <property type="match status" value="1"/>
</dbReference>
<dbReference type="GO" id="GO:0003887">
    <property type="term" value="F:DNA-directed DNA polymerase activity"/>
    <property type="evidence" value="ECO:0007669"/>
    <property type="project" value="UniProtKB-KW"/>
</dbReference>
<evidence type="ECO:0000256" key="4">
    <source>
        <dbReference type="ARBA" id="ARBA00022705"/>
    </source>
</evidence>
<dbReference type="STRING" id="937218.SAMN06297251_10931"/>
<evidence type="ECO:0000313" key="9">
    <source>
        <dbReference type="Proteomes" id="UP000192656"/>
    </source>
</evidence>
<keyword evidence="3" id="KW-0548">Nucleotidyltransferase</keyword>
<dbReference type="Gene3D" id="1.10.8.60">
    <property type="match status" value="1"/>
</dbReference>
<keyword evidence="4" id="KW-0235">DNA replication</keyword>
<evidence type="ECO:0000256" key="5">
    <source>
        <dbReference type="ARBA" id="ARBA00022932"/>
    </source>
</evidence>
<comment type="similarity">
    <text evidence="6">Belongs to the DNA polymerase HolA subunit family.</text>
</comment>
<dbReference type="EMBL" id="FWXR01000009">
    <property type="protein sequence ID" value="SMC81616.1"/>
    <property type="molecule type" value="Genomic_DNA"/>
</dbReference>